<evidence type="ECO:0000313" key="5">
    <source>
        <dbReference type="Proteomes" id="UP001243856"/>
    </source>
</evidence>
<name>A0AAP4F619_9CORY</name>
<dbReference type="PROSITE" id="PS51257">
    <property type="entry name" value="PROKAR_LIPOPROTEIN"/>
    <property type="match status" value="1"/>
</dbReference>
<feature type="chain" id="PRO_5042966700" description="Lipoprotein" evidence="1">
    <location>
        <begin position="31"/>
        <end position="159"/>
    </location>
</feature>
<dbReference type="EMBL" id="JASNVP010000003">
    <property type="protein sequence ID" value="MDK4325507.1"/>
    <property type="molecule type" value="Genomic_DNA"/>
</dbReference>
<evidence type="ECO:0000313" key="3">
    <source>
        <dbReference type="EMBL" id="MDK4325507.1"/>
    </source>
</evidence>
<keyword evidence="5" id="KW-1185">Reference proteome</keyword>
<dbReference type="AlphaFoldDB" id="A0AAP4F619"/>
<evidence type="ECO:0008006" key="6">
    <source>
        <dbReference type="Google" id="ProtNLM"/>
    </source>
</evidence>
<evidence type="ECO:0000313" key="2">
    <source>
        <dbReference type="EMBL" id="MDK4300243.1"/>
    </source>
</evidence>
<comment type="caution">
    <text evidence="3">The sequence shown here is derived from an EMBL/GenBank/DDBJ whole genome shotgun (WGS) entry which is preliminary data.</text>
</comment>
<evidence type="ECO:0000256" key="1">
    <source>
        <dbReference type="SAM" id="SignalP"/>
    </source>
</evidence>
<proteinExistence type="predicted"/>
<protein>
    <recommendedName>
        <fullName evidence="6">Lipoprotein</fullName>
    </recommendedName>
</protein>
<dbReference type="RefSeq" id="WP_018119882.1">
    <property type="nucleotide sequence ID" value="NZ_CBCRTU010000002.1"/>
</dbReference>
<sequence length="159" mass="17449">MRYSSSFSLRFGQGKALLALSLMAFLVACSSEIEQALPAASESGGPVTISVRDAYGQHWVEFGVQCPYTSADDISEHLGLEPDEAYDLGSYDTQEVVYLKDADGDVDFDVLDRLDVTLCSHRAPEYFGYRGWLPADLPLIFEVNYDGWALTGVGDTTTE</sequence>
<organism evidence="3 4">
    <name type="scientific">Corynebacterium propinquum</name>
    <dbReference type="NCBI Taxonomy" id="43769"/>
    <lineage>
        <taxon>Bacteria</taxon>
        <taxon>Bacillati</taxon>
        <taxon>Actinomycetota</taxon>
        <taxon>Actinomycetes</taxon>
        <taxon>Mycobacteriales</taxon>
        <taxon>Corynebacteriaceae</taxon>
        <taxon>Corynebacterium</taxon>
    </lineage>
</organism>
<reference evidence="3 5" key="1">
    <citation type="submission" date="2023-05" db="EMBL/GenBank/DDBJ databases">
        <title>Metabolic capabilities are highly conserved among human nasal-associated Corynebacterium species in pangenomic analyses.</title>
        <authorList>
            <person name="Tran T.H."/>
            <person name="Roberts A.Q."/>
            <person name="Escapa I.F."/>
            <person name="Gao W."/>
            <person name="Conlan S."/>
            <person name="Kong H."/>
            <person name="Segre J.A."/>
            <person name="Kelly M.S."/>
            <person name="Lemon K.P."/>
        </authorList>
    </citation>
    <scope>NUCLEOTIDE SEQUENCE</scope>
    <source>
        <strain evidence="3">KPL2654</strain>
        <strain evidence="2 5">KPL2811</strain>
    </source>
</reference>
<evidence type="ECO:0000313" key="4">
    <source>
        <dbReference type="Proteomes" id="UP001226160"/>
    </source>
</evidence>
<gene>
    <name evidence="2" type="ORF">QPX45_03105</name>
    <name evidence="3" type="ORF">QPX54_03125</name>
</gene>
<dbReference type="Proteomes" id="UP001243856">
    <property type="component" value="Unassembled WGS sequence"/>
</dbReference>
<keyword evidence="1" id="KW-0732">Signal</keyword>
<feature type="signal peptide" evidence="1">
    <location>
        <begin position="1"/>
        <end position="30"/>
    </location>
</feature>
<dbReference type="Proteomes" id="UP001226160">
    <property type="component" value="Unassembled WGS sequence"/>
</dbReference>
<dbReference type="EMBL" id="JASNVK010000004">
    <property type="protein sequence ID" value="MDK4300243.1"/>
    <property type="molecule type" value="Genomic_DNA"/>
</dbReference>
<dbReference type="GeneID" id="64189108"/>
<accession>A0AAP4F619</accession>